<proteinExistence type="predicted"/>
<dbReference type="GeneID" id="89988914"/>
<protein>
    <submittedName>
        <fullName evidence="1">Uncharacterized protein</fullName>
    </submittedName>
</protein>
<keyword evidence="2" id="KW-1185">Reference proteome</keyword>
<dbReference type="RefSeq" id="XP_064720079.1">
    <property type="nucleotide sequence ID" value="XM_064864007.1"/>
</dbReference>
<dbReference type="Proteomes" id="UP001432216">
    <property type="component" value="Chromosome 3"/>
</dbReference>
<evidence type="ECO:0000313" key="2">
    <source>
        <dbReference type="Proteomes" id="UP001432216"/>
    </source>
</evidence>
<gene>
    <name evidence="1" type="ORF">IAS62_002140</name>
</gene>
<sequence length="77" mass="8397">MGQSFEQPCLLYAPIGDPLVHLALRLLSTEAGESTASMKHSNHSYTIILYTVSRDIPLEFPKPSLGAQAVRNVMAVL</sequence>
<reference evidence="1 2" key="1">
    <citation type="submission" date="2024-01" db="EMBL/GenBank/DDBJ databases">
        <title>Comparative genomics of Cryptococcus and Kwoniella reveals pathogenesis evolution and contrasting modes of karyotype evolution via chromosome fusion or intercentromeric recombination.</title>
        <authorList>
            <person name="Coelho M.A."/>
            <person name="David-Palma M."/>
            <person name="Shea T."/>
            <person name="Bowers K."/>
            <person name="McGinley-Smith S."/>
            <person name="Mohammad A.W."/>
            <person name="Gnirke A."/>
            <person name="Yurkov A.M."/>
            <person name="Nowrousian M."/>
            <person name="Sun S."/>
            <person name="Cuomo C.A."/>
            <person name="Heitman J."/>
        </authorList>
    </citation>
    <scope>NUCLEOTIDE SEQUENCE [LARGE SCALE GENOMIC DNA]</scope>
    <source>
        <strain evidence="1 2">7685027</strain>
    </source>
</reference>
<dbReference type="EMBL" id="CP143808">
    <property type="protein sequence ID" value="WVO20840.1"/>
    <property type="molecule type" value="Genomic_DNA"/>
</dbReference>
<evidence type="ECO:0000313" key="1">
    <source>
        <dbReference type="EMBL" id="WVO20840.1"/>
    </source>
</evidence>
<name>A0ABZ2AQQ2_9TREE</name>
<accession>A0ABZ2AQQ2</accession>
<organism evidence="1 2">
    <name type="scientific">Cryptococcus decagattii</name>
    <dbReference type="NCBI Taxonomy" id="1859122"/>
    <lineage>
        <taxon>Eukaryota</taxon>
        <taxon>Fungi</taxon>
        <taxon>Dikarya</taxon>
        <taxon>Basidiomycota</taxon>
        <taxon>Agaricomycotina</taxon>
        <taxon>Tremellomycetes</taxon>
        <taxon>Tremellales</taxon>
        <taxon>Cryptococcaceae</taxon>
        <taxon>Cryptococcus</taxon>
        <taxon>Cryptococcus gattii species complex</taxon>
    </lineage>
</organism>